<dbReference type="Proteomes" id="UP000050509">
    <property type="component" value="Unassembled WGS sequence"/>
</dbReference>
<evidence type="ECO:0000313" key="1">
    <source>
        <dbReference type="EMBL" id="KPV48208.1"/>
    </source>
</evidence>
<dbReference type="AlphaFoldDB" id="A0A0P9CR80"/>
<dbReference type="SUPFAM" id="SSF53335">
    <property type="entry name" value="S-adenosyl-L-methionine-dependent methyltransferases"/>
    <property type="match status" value="1"/>
</dbReference>
<dbReference type="Gene3D" id="3.40.50.150">
    <property type="entry name" value="Vaccinia Virus protein VP39"/>
    <property type="match status" value="1"/>
</dbReference>
<gene>
    <name evidence="1" type="ORF">SE17_39315</name>
</gene>
<evidence type="ECO:0000313" key="2">
    <source>
        <dbReference type="Proteomes" id="UP000050509"/>
    </source>
</evidence>
<sequence length="96" mass="11000">IHLAPGDLRPTFREWRRVLKPGGRVLVAFHIGDEVVHLDEWWEQAVALDFRFLQLGAVAATLEEAGFEVEIRLRRAPYPGAEHPSQRGYVQARRSD</sequence>
<reference evidence="1 2" key="1">
    <citation type="submission" date="2015-09" db="EMBL/GenBank/DDBJ databases">
        <title>Draft genome sequence of Kouleothrix aurantiaca JCM 19913.</title>
        <authorList>
            <person name="Hemp J."/>
        </authorList>
    </citation>
    <scope>NUCLEOTIDE SEQUENCE [LARGE SCALE GENOMIC DNA]</scope>
    <source>
        <strain evidence="1 2">COM-B</strain>
    </source>
</reference>
<accession>A0A0P9CR80</accession>
<feature type="non-terminal residue" evidence="1">
    <location>
        <position position="1"/>
    </location>
</feature>
<dbReference type="InterPro" id="IPR029063">
    <property type="entry name" value="SAM-dependent_MTases_sf"/>
</dbReference>
<protein>
    <recommendedName>
        <fullName evidence="3">Methyltransferase type 11</fullName>
    </recommendedName>
</protein>
<proteinExistence type="predicted"/>
<comment type="caution">
    <text evidence="1">The sequence shown here is derived from an EMBL/GenBank/DDBJ whole genome shotgun (WGS) entry which is preliminary data.</text>
</comment>
<evidence type="ECO:0008006" key="3">
    <source>
        <dbReference type="Google" id="ProtNLM"/>
    </source>
</evidence>
<keyword evidence="2" id="KW-1185">Reference proteome</keyword>
<dbReference type="EMBL" id="LJCR01002844">
    <property type="protein sequence ID" value="KPV48208.1"/>
    <property type="molecule type" value="Genomic_DNA"/>
</dbReference>
<organism evidence="1 2">
    <name type="scientific">Kouleothrix aurantiaca</name>
    <dbReference type="NCBI Taxonomy" id="186479"/>
    <lineage>
        <taxon>Bacteria</taxon>
        <taxon>Bacillati</taxon>
        <taxon>Chloroflexota</taxon>
        <taxon>Chloroflexia</taxon>
        <taxon>Chloroflexales</taxon>
        <taxon>Roseiflexineae</taxon>
        <taxon>Roseiflexaceae</taxon>
        <taxon>Kouleothrix</taxon>
    </lineage>
</organism>
<name>A0A0P9CR80_9CHLR</name>